<name>A0A645DS85_9ZZZZ</name>
<organism evidence="1">
    <name type="scientific">bioreactor metagenome</name>
    <dbReference type="NCBI Taxonomy" id="1076179"/>
    <lineage>
        <taxon>unclassified sequences</taxon>
        <taxon>metagenomes</taxon>
        <taxon>ecological metagenomes</taxon>
    </lineage>
</organism>
<reference evidence="1" key="1">
    <citation type="submission" date="2019-08" db="EMBL/GenBank/DDBJ databases">
        <authorList>
            <person name="Kucharzyk K."/>
            <person name="Murdoch R.W."/>
            <person name="Higgins S."/>
            <person name="Loffler F."/>
        </authorList>
    </citation>
    <scope>NUCLEOTIDE SEQUENCE</scope>
</reference>
<proteinExistence type="predicted"/>
<evidence type="ECO:0000313" key="1">
    <source>
        <dbReference type="EMBL" id="MPM92171.1"/>
    </source>
</evidence>
<protein>
    <submittedName>
        <fullName evidence="1">Uncharacterized protein</fullName>
    </submittedName>
</protein>
<accession>A0A645DS85</accession>
<comment type="caution">
    <text evidence="1">The sequence shown here is derived from an EMBL/GenBank/DDBJ whole genome shotgun (WGS) entry which is preliminary data.</text>
</comment>
<dbReference type="AlphaFoldDB" id="A0A645DS85"/>
<dbReference type="EMBL" id="VSSQ01039149">
    <property type="protein sequence ID" value="MPM92171.1"/>
    <property type="molecule type" value="Genomic_DNA"/>
</dbReference>
<sequence>MHFGIKLQRQFPVFDVPPGAIERRGAAAALVLAEDEVGVRRAADPSGSGDHVHGIVIIHFSQVVDEQDGDAVPVRQLLEDAEITVVAGVGIDIVRNTADALERVDDDERGTGVLREEALDLLLKTSAKLFRHCGKE</sequence>
<gene>
    <name evidence="1" type="ORF">SDC9_139306</name>
</gene>